<dbReference type="PANTHER" id="PTHR13947:SF37">
    <property type="entry name" value="LD18367P"/>
    <property type="match status" value="1"/>
</dbReference>
<dbReference type="Gene3D" id="3.40.630.30">
    <property type="match status" value="1"/>
</dbReference>
<organism evidence="3 4">
    <name type="scientific">Desulfoluna limicola</name>
    <dbReference type="NCBI Taxonomy" id="2810562"/>
    <lineage>
        <taxon>Bacteria</taxon>
        <taxon>Pseudomonadati</taxon>
        <taxon>Thermodesulfobacteriota</taxon>
        <taxon>Desulfobacteria</taxon>
        <taxon>Desulfobacterales</taxon>
        <taxon>Desulfolunaceae</taxon>
        <taxon>Desulfoluna</taxon>
    </lineage>
</organism>
<feature type="domain" description="N-acetyltransferase" evidence="2">
    <location>
        <begin position="2"/>
        <end position="158"/>
    </location>
</feature>
<dbReference type="Proteomes" id="UP001320148">
    <property type="component" value="Chromosome"/>
</dbReference>
<keyword evidence="1" id="KW-0808">Transferase</keyword>
<evidence type="ECO:0000259" key="2">
    <source>
        <dbReference type="PROSITE" id="PS51186"/>
    </source>
</evidence>
<protein>
    <submittedName>
        <fullName evidence="3">N-acetyltransferase</fullName>
    </submittedName>
</protein>
<dbReference type="PROSITE" id="PS51186">
    <property type="entry name" value="GNAT"/>
    <property type="match status" value="1"/>
</dbReference>
<evidence type="ECO:0000313" key="4">
    <source>
        <dbReference type="Proteomes" id="UP001320148"/>
    </source>
</evidence>
<dbReference type="CDD" id="cd04301">
    <property type="entry name" value="NAT_SF"/>
    <property type="match status" value="1"/>
</dbReference>
<gene>
    <name evidence="3" type="ORF">DSLASN_43010</name>
</gene>
<dbReference type="EMBL" id="AP024488">
    <property type="protein sequence ID" value="BCS98669.1"/>
    <property type="molecule type" value="Genomic_DNA"/>
</dbReference>
<proteinExistence type="predicted"/>
<dbReference type="RefSeq" id="WP_236890054.1">
    <property type="nucleotide sequence ID" value="NZ_AP024488.1"/>
</dbReference>
<dbReference type="PANTHER" id="PTHR13947">
    <property type="entry name" value="GNAT FAMILY N-ACETYLTRANSFERASE"/>
    <property type="match status" value="1"/>
</dbReference>
<name>A0ABN6F8L6_9BACT</name>
<dbReference type="InterPro" id="IPR050769">
    <property type="entry name" value="NAT_camello-type"/>
</dbReference>
<dbReference type="Pfam" id="PF00583">
    <property type="entry name" value="Acetyltransf_1"/>
    <property type="match status" value="1"/>
</dbReference>
<dbReference type="InterPro" id="IPR000182">
    <property type="entry name" value="GNAT_dom"/>
</dbReference>
<accession>A0ABN6F8L6</accession>
<evidence type="ECO:0000313" key="3">
    <source>
        <dbReference type="EMBL" id="BCS98669.1"/>
    </source>
</evidence>
<evidence type="ECO:0000256" key="1">
    <source>
        <dbReference type="ARBA" id="ARBA00022679"/>
    </source>
</evidence>
<keyword evidence="4" id="KW-1185">Reference proteome</keyword>
<dbReference type="InterPro" id="IPR016181">
    <property type="entry name" value="Acyl_CoA_acyltransferase"/>
</dbReference>
<reference evidence="3 4" key="1">
    <citation type="submission" date="2021-02" db="EMBL/GenBank/DDBJ databases">
        <title>Complete genome of Desulfoluna sp. strain ASN36.</title>
        <authorList>
            <person name="Takahashi A."/>
            <person name="Kojima H."/>
            <person name="Fukui M."/>
        </authorList>
    </citation>
    <scope>NUCLEOTIDE SEQUENCE [LARGE SCALE GENOMIC DNA]</scope>
    <source>
        <strain evidence="3 4">ASN36</strain>
    </source>
</reference>
<dbReference type="SUPFAM" id="SSF55729">
    <property type="entry name" value="Acyl-CoA N-acyltransferases (Nat)"/>
    <property type="match status" value="1"/>
</dbReference>
<sequence>MLTITPFEEELTNDVIELILGIQQREFGLPITAEDQPDLKEIPAFYQAGKGNFWVARVQGDVVGTISLLDIGDGLGALRKMFVHPGHRGADHGVAQSLLKTLFAWCHAQAFTDLYLGTTDRFLAAHRFYEKSGFSTINKNDLPKAFPVMAVDSRFYTYAVQAHQARRARSQGASRTA</sequence>